<dbReference type="PANTHER" id="PTHR31377">
    <property type="entry name" value="AGMATINE DEIMINASE-RELATED"/>
    <property type="match status" value="1"/>
</dbReference>
<gene>
    <name evidence="2" type="ORF">HJO_12491</name>
</gene>
<dbReference type="PATRIC" id="fig|1280950.3.peg.2505"/>
<evidence type="ECO:0000313" key="3">
    <source>
        <dbReference type="Proteomes" id="UP000025171"/>
    </source>
</evidence>
<keyword evidence="3" id="KW-1185">Reference proteome</keyword>
<dbReference type="InterPro" id="IPR007466">
    <property type="entry name" value="Peptidyl-Arg-deiminase_porph"/>
</dbReference>
<dbReference type="Gene3D" id="3.75.10.10">
    <property type="entry name" value="L-arginine/glycine Amidinotransferase, Chain A"/>
    <property type="match status" value="1"/>
</dbReference>
<dbReference type="AlphaFoldDB" id="A0A059FJL9"/>
<dbReference type="GO" id="GO:0047632">
    <property type="term" value="F:agmatine deiminase activity"/>
    <property type="evidence" value="ECO:0007669"/>
    <property type="project" value="TreeGrafter"/>
</dbReference>
<dbReference type="SUPFAM" id="SSF55909">
    <property type="entry name" value="Pentein"/>
    <property type="match status" value="1"/>
</dbReference>
<comment type="caution">
    <text evidence="2">The sequence shown here is derived from an EMBL/GenBank/DDBJ whole genome shotgun (WGS) entry which is preliminary data.</text>
</comment>
<dbReference type="GO" id="GO:0004668">
    <property type="term" value="F:protein-arginine deiminase activity"/>
    <property type="evidence" value="ECO:0007669"/>
    <property type="project" value="InterPro"/>
</dbReference>
<reference evidence="2 3" key="1">
    <citation type="journal article" date="2014" name="Antonie Van Leeuwenhoek">
        <title>Hyphomonas beringensis sp. nov. and Hyphomonas chukchiensis sp. nov., isolated from surface seawater of the Bering Sea and Chukchi Sea.</title>
        <authorList>
            <person name="Li C."/>
            <person name="Lai Q."/>
            <person name="Li G."/>
            <person name="Dong C."/>
            <person name="Wang J."/>
            <person name="Liao Y."/>
            <person name="Shao Z."/>
        </authorList>
    </citation>
    <scope>NUCLEOTIDE SEQUENCE [LARGE SCALE GENOMIC DNA]</scope>
    <source>
        <strain evidence="2 3">MHS-2</strain>
    </source>
</reference>
<dbReference type="Pfam" id="PF04371">
    <property type="entry name" value="PAD_porph"/>
    <property type="match status" value="1"/>
</dbReference>
<evidence type="ECO:0000256" key="1">
    <source>
        <dbReference type="ARBA" id="ARBA00022801"/>
    </source>
</evidence>
<organism evidence="2 3">
    <name type="scientific">Hyphomonas johnsonii MHS-2</name>
    <dbReference type="NCBI Taxonomy" id="1280950"/>
    <lineage>
        <taxon>Bacteria</taxon>
        <taxon>Pseudomonadati</taxon>
        <taxon>Pseudomonadota</taxon>
        <taxon>Alphaproteobacteria</taxon>
        <taxon>Hyphomonadales</taxon>
        <taxon>Hyphomonadaceae</taxon>
        <taxon>Hyphomonas</taxon>
    </lineage>
</organism>
<dbReference type="Proteomes" id="UP000025171">
    <property type="component" value="Unassembled WGS sequence"/>
</dbReference>
<keyword evidence="1" id="KW-0378">Hydrolase</keyword>
<dbReference type="eggNOG" id="COG2957">
    <property type="taxonomic scope" value="Bacteria"/>
</dbReference>
<protein>
    <submittedName>
        <fullName evidence="2">Peptidyl-arginine deiminase family protein</fullName>
    </submittedName>
</protein>
<dbReference type="PANTHER" id="PTHR31377:SF0">
    <property type="entry name" value="AGMATINE DEIMINASE-RELATED"/>
    <property type="match status" value="1"/>
</dbReference>
<accession>A0A059FJL9</accession>
<dbReference type="EMBL" id="ARYK01000006">
    <property type="protein sequence ID" value="KCZ90668.1"/>
    <property type="molecule type" value="Genomic_DNA"/>
</dbReference>
<proteinExistence type="predicted"/>
<sequence>MASAATMIEAKSILPPEWAPQAALWCGWPRLAEEWGGDLEGARAEIAAFIRTAAGFVPVKVAVGSSEALASARAMLGETAELVEIPTGDIWLRDTGPIFTSGPEGREAQAFRFNGWGGKYVMPGDDQTAAALAGVEGVPLHAHDFVLEGGAIDVDGEGRLLTTRQCLLNPNRNTGWGEGDAEVALSVAFGVNEIIWLGDGLLNDHTDGHVDNVARFIAPGHVLCQHPTGKEDPNAAILLAIVDRLRTMGLMVSTISSPGRIDLGDGKAAPASHMNFTITNGAVIVPVYDERFGLVALSELRPLFPGRKVIGLPALNILRGGGSFHCMTREIPA</sequence>
<evidence type="ECO:0000313" key="2">
    <source>
        <dbReference type="EMBL" id="KCZ90668.1"/>
    </source>
</evidence>
<dbReference type="GO" id="GO:0009446">
    <property type="term" value="P:putrescine biosynthetic process"/>
    <property type="evidence" value="ECO:0007669"/>
    <property type="project" value="InterPro"/>
</dbReference>
<dbReference type="STRING" id="1280950.HJO_12491"/>
<name>A0A059FJL9_9PROT</name>